<dbReference type="GO" id="GO:0030313">
    <property type="term" value="C:cell envelope"/>
    <property type="evidence" value="ECO:0007669"/>
    <property type="project" value="UniProtKB-SubCell"/>
</dbReference>
<evidence type="ECO:0000313" key="6">
    <source>
        <dbReference type="EMBL" id="PXX97080.1"/>
    </source>
</evidence>
<name>A0A2V4A6R0_9BACT</name>
<proteinExistence type="predicted"/>
<dbReference type="EMBL" id="QFLI01000010">
    <property type="protein sequence ID" value="PXX97080.1"/>
    <property type="molecule type" value="Genomic_DNA"/>
</dbReference>
<protein>
    <recommendedName>
        <fullName evidence="8">Receptor L-domain domain-containing protein</fullName>
    </recommendedName>
</protein>
<evidence type="ECO:0000256" key="3">
    <source>
        <dbReference type="ARBA" id="ARBA00022525"/>
    </source>
</evidence>
<accession>A0A2V4A6R0</accession>
<dbReference type="PANTHER" id="PTHR31018">
    <property type="entry name" value="SPORULATION-SPECIFIC PROTEIN-RELATED"/>
    <property type="match status" value="1"/>
</dbReference>
<dbReference type="PANTHER" id="PTHR31018:SF3">
    <property type="entry name" value="RECEPTOR PROTEIN-TYROSINE KINASE"/>
    <property type="match status" value="1"/>
</dbReference>
<evidence type="ECO:0008006" key="8">
    <source>
        <dbReference type="Google" id="ProtNLM"/>
    </source>
</evidence>
<dbReference type="InterPro" id="IPR051648">
    <property type="entry name" value="CWI-Assembly_Regulator"/>
</dbReference>
<keyword evidence="5" id="KW-0325">Glycoprotein</keyword>
<dbReference type="Gene3D" id="3.80.20.20">
    <property type="entry name" value="Receptor L-domain"/>
    <property type="match status" value="1"/>
</dbReference>
<comment type="caution">
    <text evidence="6">The sequence shown here is derived from an EMBL/GenBank/DDBJ whole genome shotgun (WGS) entry which is preliminary data.</text>
</comment>
<keyword evidence="4" id="KW-0732">Signal</keyword>
<dbReference type="Proteomes" id="UP000248079">
    <property type="component" value="Unassembled WGS sequence"/>
</dbReference>
<dbReference type="InterPro" id="IPR036941">
    <property type="entry name" value="Rcpt_L-dom_sf"/>
</dbReference>
<gene>
    <name evidence="6" type="ORF">DF185_18840</name>
</gene>
<dbReference type="AlphaFoldDB" id="A0A2V4A6R0"/>
<keyword evidence="2" id="KW-0134">Cell wall</keyword>
<evidence type="ECO:0000256" key="4">
    <source>
        <dbReference type="ARBA" id="ARBA00022729"/>
    </source>
</evidence>
<keyword evidence="3" id="KW-0964">Secreted</keyword>
<sequence length="677" mass="74469">MAILGLFIGLCSCSDDDSPFEGTDSYISFFQLEKNGKQYNALITGDNITIEIDANVDLSNANAEYKISELSEITPDPKTVNNWEEAIDFTVKSYNNEEKTYHFSLVKNEVSSNGDVSLLTQDDVDAFSSLGATKIDGNLIIDDVENLDILNQITEVSKNIVIKDSFGLEQFNALKNLKKAGNIYFGNPNKAFNPKQEMEIHFESLESVGEIYVNTAKVKNVDFPKLENAYAITINSSSIESVALSSLNNVYGNLSIQSERNDVIEGSNNVLKELHLNKLTSVIGNITFSQLSTNELIDLSKLTSIGGKLQISNLAALNSLKLDVLNNVDNAINLEGLDALLGLNLPKLTLAGSIIYNGGWNGAVLEELNLPNLTMVSNDITLTGIVALLKVEFPKLTETGSFELSGSWGKAFVEEIKCPELTSVKNELSVSFVAVKEFTFPKLTSCKSINLDNVTQIKSLDLSQVTNLEKVELVSAFALEKFTLPKSINELVLNGGNMSTVFPTLEGIESISEKLEVTNYNLPKITIASVKDLKAYSQTYAPGQTDLEFTDLEIISELELALDELHTLKAPKLKKMDKLNLKNPCALETIEWPLLKEITSELKIEVDFWYNCPMANLNVFTSVTKLGSVDIANCAMLNDFSGLKNAVASLTEEKWKIEGCAYNPTFQNMKDGEFIGQ</sequence>
<dbReference type="SUPFAM" id="SSF52058">
    <property type="entry name" value="L domain-like"/>
    <property type="match status" value="1"/>
</dbReference>
<reference evidence="6 7" key="1">
    <citation type="submission" date="2018-05" db="EMBL/GenBank/DDBJ databases">
        <title>Marinifilum breve JC075T sp. nov., a marine bacterium isolated from Yongle Blue Hole in the South China Sea.</title>
        <authorList>
            <person name="Fu T."/>
        </authorList>
    </citation>
    <scope>NUCLEOTIDE SEQUENCE [LARGE SCALE GENOMIC DNA]</scope>
    <source>
        <strain evidence="6 7">JC075</strain>
    </source>
</reference>
<dbReference type="Gene3D" id="2.60.40.2340">
    <property type="match status" value="1"/>
</dbReference>
<evidence type="ECO:0000256" key="2">
    <source>
        <dbReference type="ARBA" id="ARBA00022512"/>
    </source>
</evidence>
<comment type="subcellular location">
    <subcellularLocation>
        <location evidence="1">Secreted</location>
        <location evidence="1">Cell wall</location>
    </subcellularLocation>
</comment>
<evidence type="ECO:0000256" key="1">
    <source>
        <dbReference type="ARBA" id="ARBA00004191"/>
    </source>
</evidence>
<evidence type="ECO:0000313" key="7">
    <source>
        <dbReference type="Proteomes" id="UP000248079"/>
    </source>
</evidence>
<organism evidence="6 7">
    <name type="scientific">Marinifilum breve</name>
    <dbReference type="NCBI Taxonomy" id="2184082"/>
    <lineage>
        <taxon>Bacteria</taxon>
        <taxon>Pseudomonadati</taxon>
        <taxon>Bacteroidota</taxon>
        <taxon>Bacteroidia</taxon>
        <taxon>Marinilabiliales</taxon>
        <taxon>Marinifilaceae</taxon>
    </lineage>
</organism>
<keyword evidence="7" id="KW-1185">Reference proteome</keyword>
<evidence type="ECO:0000256" key="5">
    <source>
        <dbReference type="ARBA" id="ARBA00023180"/>
    </source>
</evidence>